<evidence type="ECO:0000256" key="11">
    <source>
        <dbReference type="ARBA" id="ARBA00023136"/>
    </source>
</evidence>
<evidence type="ECO:0000256" key="8">
    <source>
        <dbReference type="ARBA" id="ARBA00022963"/>
    </source>
</evidence>
<evidence type="ECO:0000256" key="6">
    <source>
        <dbReference type="ARBA" id="ARBA00022519"/>
    </source>
</evidence>
<comment type="similarity">
    <text evidence="3">Belongs to the lipase chaperone family.</text>
</comment>
<dbReference type="Proteomes" id="UP000737113">
    <property type="component" value="Unassembled WGS sequence"/>
</dbReference>
<comment type="subcellular location">
    <subcellularLocation>
        <location evidence="2">Cell inner membrane</location>
        <topology evidence="2">Single-pass membrane protein</topology>
        <orientation evidence="2">Periplasmic side</orientation>
    </subcellularLocation>
</comment>
<protein>
    <recommendedName>
        <fullName evidence="4">Lipase chaperone</fullName>
    </recommendedName>
    <alternativeName>
        <fullName evidence="15">Lipase foldase</fullName>
    </alternativeName>
    <alternativeName>
        <fullName evidence="13">Lipase helper protein</fullName>
    </alternativeName>
    <alternativeName>
        <fullName evidence="14">Lipase modulator</fullName>
    </alternativeName>
</protein>
<keyword evidence="6" id="KW-0997">Cell inner membrane</keyword>
<dbReference type="RefSeq" id="WP_169563186.1">
    <property type="nucleotide sequence ID" value="NZ_JAAXYH010000002.1"/>
</dbReference>
<dbReference type="GO" id="GO:0016042">
    <property type="term" value="P:lipid catabolic process"/>
    <property type="evidence" value="ECO:0007669"/>
    <property type="project" value="UniProtKB-KW"/>
</dbReference>
<comment type="caution">
    <text evidence="17">The sequence shown here is derived from an EMBL/GenBank/DDBJ whole genome shotgun (WGS) entry which is preliminary data.</text>
</comment>
<dbReference type="AlphaFoldDB" id="A0A972FRR0"/>
<evidence type="ECO:0000256" key="4">
    <source>
        <dbReference type="ARBA" id="ARBA00019692"/>
    </source>
</evidence>
<evidence type="ECO:0000256" key="15">
    <source>
        <dbReference type="ARBA" id="ARBA00033028"/>
    </source>
</evidence>
<accession>A0A972FRR0</accession>
<keyword evidence="8" id="KW-0442">Lipid degradation</keyword>
<keyword evidence="18" id="KW-1185">Reference proteome</keyword>
<gene>
    <name evidence="17" type="ORF">HC757_04940</name>
</gene>
<sequence>MKPPKLGLDNKAPAALLTGLGLLLLLWVETGSERLPAPAPALTPASTPALTSGALTPGQGPQAAIVAQVANMTGPAGESLVLEQALRWQFDDIILDYQQTGAALSAQLNRLAEQHRLTPTATTELSELFYRYRDYQLALAELKALGPQPTEAIDITETHDFLEQVYRLQFDYFTQAEIEAFFARDNAYDSQALARVSIRQDSSLTPAQKQTLLAHQISQLDEQDRRVLMPTLEAQQIAAQLRGQETTAAALAPEIQERVTQTRASEQAWHTRVGQYLQLQQELPQAELETYLAAHFSNNEMKRLRVFLAHPELLGHTSGLNKEKSANMQR</sequence>
<evidence type="ECO:0000256" key="16">
    <source>
        <dbReference type="SAM" id="MobiDB-lite"/>
    </source>
</evidence>
<evidence type="ECO:0000256" key="10">
    <source>
        <dbReference type="ARBA" id="ARBA00023098"/>
    </source>
</evidence>
<dbReference type="GO" id="GO:0005886">
    <property type="term" value="C:plasma membrane"/>
    <property type="evidence" value="ECO:0007669"/>
    <property type="project" value="UniProtKB-SubCell"/>
</dbReference>
<evidence type="ECO:0000256" key="1">
    <source>
        <dbReference type="ARBA" id="ARBA00003280"/>
    </source>
</evidence>
<evidence type="ECO:0000313" key="17">
    <source>
        <dbReference type="EMBL" id="NMH64512.1"/>
    </source>
</evidence>
<dbReference type="Pfam" id="PF03280">
    <property type="entry name" value="Lipase_chap"/>
    <property type="match status" value="1"/>
</dbReference>
<evidence type="ECO:0000256" key="7">
    <source>
        <dbReference type="ARBA" id="ARBA00022692"/>
    </source>
</evidence>
<evidence type="ECO:0000256" key="2">
    <source>
        <dbReference type="ARBA" id="ARBA00004383"/>
    </source>
</evidence>
<keyword evidence="5" id="KW-1003">Cell membrane</keyword>
<dbReference type="SUPFAM" id="SSF158855">
    <property type="entry name" value="Lipase chaperone-like"/>
    <property type="match status" value="1"/>
</dbReference>
<dbReference type="EMBL" id="JAAXYH010000002">
    <property type="protein sequence ID" value="NMH64512.1"/>
    <property type="molecule type" value="Genomic_DNA"/>
</dbReference>
<name>A0A972FRR0_9GAMM</name>
<evidence type="ECO:0000313" key="18">
    <source>
        <dbReference type="Proteomes" id="UP000737113"/>
    </source>
</evidence>
<evidence type="ECO:0000256" key="5">
    <source>
        <dbReference type="ARBA" id="ARBA00022475"/>
    </source>
</evidence>
<feature type="compositionally biased region" description="Low complexity" evidence="16">
    <location>
        <begin position="40"/>
        <end position="52"/>
    </location>
</feature>
<proteinExistence type="inferred from homology"/>
<evidence type="ECO:0000256" key="9">
    <source>
        <dbReference type="ARBA" id="ARBA00022989"/>
    </source>
</evidence>
<comment type="function">
    <text evidence="1">May be involved in the folding of the extracellular lipase during its passage through the periplasm.</text>
</comment>
<organism evidence="17 18">
    <name type="scientific">Shewanella salipaludis</name>
    <dbReference type="NCBI Taxonomy" id="2723052"/>
    <lineage>
        <taxon>Bacteria</taxon>
        <taxon>Pseudomonadati</taxon>
        <taxon>Pseudomonadota</taxon>
        <taxon>Gammaproteobacteria</taxon>
        <taxon>Alteromonadales</taxon>
        <taxon>Shewanellaceae</taxon>
        <taxon>Shewanella</taxon>
    </lineage>
</organism>
<keyword evidence="9" id="KW-1133">Transmembrane helix</keyword>
<evidence type="ECO:0000256" key="13">
    <source>
        <dbReference type="ARBA" id="ARBA00030948"/>
    </source>
</evidence>
<reference evidence="17" key="1">
    <citation type="submission" date="2020-04" db="EMBL/GenBank/DDBJ databases">
        <title>Description of Shewanella salipaludis sp. nov., isolated from a salt marsh.</title>
        <authorList>
            <person name="Park S."/>
            <person name="Yoon J.-H."/>
        </authorList>
    </citation>
    <scope>NUCLEOTIDE SEQUENCE</scope>
    <source>
        <strain evidence="17">SHSM-M6</strain>
    </source>
</reference>
<keyword evidence="7" id="KW-0812">Transmembrane</keyword>
<dbReference type="GO" id="GO:0006457">
    <property type="term" value="P:protein folding"/>
    <property type="evidence" value="ECO:0007669"/>
    <property type="project" value="InterPro"/>
</dbReference>
<dbReference type="InterPro" id="IPR004961">
    <property type="entry name" value="Lipase_chaperone"/>
</dbReference>
<evidence type="ECO:0000256" key="12">
    <source>
        <dbReference type="ARBA" id="ARBA00023186"/>
    </source>
</evidence>
<keyword evidence="11" id="KW-0472">Membrane</keyword>
<dbReference type="GO" id="GO:0051082">
    <property type="term" value="F:unfolded protein binding"/>
    <property type="evidence" value="ECO:0007669"/>
    <property type="project" value="InterPro"/>
</dbReference>
<feature type="region of interest" description="Disordered" evidence="16">
    <location>
        <begin position="38"/>
        <end position="57"/>
    </location>
</feature>
<keyword evidence="10" id="KW-0443">Lipid metabolism</keyword>
<evidence type="ECO:0000256" key="3">
    <source>
        <dbReference type="ARBA" id="ARBA00010358"/>
    </source>
</evidence>
<evidence type="ECO:0000256" key="14">
    <source>
        <dbReference type="ARBA" id="ARBA00031542"/>
    </source>
</evidence>
<keyword evidence="12" id="KW-0143">Chaperone</keyword>